<keyword evidence="2" id="KW-0489">Methyltransferase</keyword>
<dbReference type="GO" id="GO:0008168">
    <property type="term" value="F:methyltransferase activity"/>
    <property type="evidence" value="ECO:0007669"/>
    <property type="project" value="UniProtKB-KW"/>
</dbReference>
<dbReference type="SUPFAM" id="SSF53335">
    <property type="entry name" value="S-adenosyl-L-methionine-dependent methyltransferases"/>
    <property type="match status" value="1"/>
</dbReference>
<dbReference type="EMBL" id="SMLW01000266">
    <property type="protein sequence ID" value="MTI23658.1"/>
    <property type="molecule type" value="Genomic_DNA"/>
</dbReference>
<sequence>MDKAYFKEYYIQERQHWWFLARMEILQSQVEKLINPKKKLKILNIGIATGATTEMLSGFGSVTSLEYDEDCCKFVKETLDIPVVHGSILSLPFGDNEFDLVCAFDVIEHVEDDKLAVAEMKRVCCDGGHVFVTVPAFMDLWSDHDLINHHFRRYVEKDLKGLFVSSGKTVYCSYFNSILFPPIYFVRRLSNLLKRKSKEAPQSDFAKFKPGLLNRLLYKLFKCEKYFLNKKAHLPAGVSIMLMWKK</sequence>
<dbReference type="InterPro" id="IPR013216">
    <property type="entry name" value="Methyltransf_11"/>
</dbReference>
<dbReference type="Gene3D" id="3.40.50.150">
    <property type="entry name" value="Vaccinia Virus protein VP39"/>
    <property type="match status" value="1"/>
</dbReference>
<gene>
    <name evidence="2" type="ORF">E1163_01700</name>
</gene>
<dbReference type="RefSeq" id="WP_155168828.1">
    <property type="nucleotide sequence ID" value="NZ_BAAAFL010000043.1"/>
</dbReference>
<evidence type="ECO:0000259" key="1">
    <source>
        <dbReference type="Pfam" id="PF08241"/>
    </source>
</evidence>
<keyword evidence="2" id="KW-0808">Transferase</keyword>
<dbReference type="Proteomes" id="UP000798808">
    <property type="component" value="Unassembled WGS sequence"/>
</dbReference>
<dbReference type="InterPro" id="IPR029063">
    <property type="entry name" value="SAM-dependent_MTases_sf"/>
</dbReference>
<keyword evidence="3" id="KW-1185">Reference proteome</keyword>
<proteinExistence type="predicted"/>
<accession>A0ABW9RJR5</accession>
<protein>
    <submittedName>
        <fullName evidence="2">Class I SAM-dependent methyltransferase</fullName>
    </submittedName>
</protein>
<dbReference type="Pfam" id="PF08241">
    <property type="entry name" value="Methyltransf_11"/>
    <property type="match status" value="1"/>
</dbReference>
<feature type="domain" description="Methyltransferase type 11" evidence="1">
    <location>
        <begin position="43"/>
        <end position="131"/>
    </location>
</feature>
<dbReference type="GO" id="GO:0032259">
    <property type="term" value="P:methylation"/>
    <property type="evidence" value="ECO:0007669"/>
    <property type="project" value="UniProtKB-KW"/>
</dbReference>
<evidence type="ECO:0000313" key="3">
    <source>
        <dbReference type="Proteomes" id="UP000798808"/>
    </source>
</evidence>
<evidence type="ECO:0000313" key="2">
    <source>
        <dbReference type="EMBL" id="MTI23658.1"/>
    </source>
</evidence>
<comment type="caution">
    <text evidence="2">The sequence shown here is derived from an EMBL/GenBank/DDBJ whole genome shotgun (WGS) entry which is preliminary data.</text>
</comment>
<dbReference type="CDD" id="cd02440">
    <property type="entry name" value="AdoMet_MTases"/>
    <property type="match status" value="1"/>
</dbReference>
<name>A0ABW9RJR5_9BACT</name>
<organism evidence="2 3">
    <name type="scientific">Fulvivirga kasyanovii</name>
    <dbReference type="NCBI Taxonomy" id="396812"/>
    <lineage>
        <taxon>Bacteria</taxon>
        <taxon>Pseudomonadati</taxon>
        <taxon>Bacteroidota</taxon>
        <taxon>Cytophagia</taxon>
        <taxon>Cytophagales</taxon>
        <taxon>Fulvivirgaceae</taxon>
        <taxon>Fulvivirga</taxon>
    </lineage>
</organism>
<reference evidence="2 3" key="1">
    <citation type="submission" date="2019-02" db="EMBL/GenBank/DDBJ databases">
        <authorList>
            <person name="Goldberg S.R."/>
            <person name="Haltli B.A."/>
            <person name="Correa H."/>
            <person name="Russell K.G."/>
        </authorList>
    </citation>
    <scope>NUCLEOTIDE SEQUENCE [LARGE SCALE GENOMIC DNA]</scope>
    <source>
        <strain evidence="2 3">JCM 16186</strain>
    </source>
</reference>